<dbReference type="RefSeq" id="WP_011207919.1">
    <property type="nucleotide sequence ID" value="NC_006361.1"/>
</dbReference>
<gene>
    <name evidence="1" type="ordered locus">NFA_13890</name>
</gene>
<protein>
    <submittedName>
        <fullName evidence="1">Uncharacterized protein</fullName>
    </submittedName>
</protein>
<accession>Q5Z007</accession>
<evidence type="ECO:0000313" key="2">
    <source>
        <dbReference type="Proteomes" id="UP000006820"/>
    </source>
</evidence>
<evidence type="ECO:0000313" key="1">
    <source>
        <dbReference type="EMBL" id="BAD56234.1"/>
    </source>
</evidence>
<dbReference type="KEGG" id="nfa:NFA_13890"/>
<organism evidence="1 2">
    <name type="scientific">Nocardia farcinica (strain IFM 10152)</name>
    <dbReference type="NCBI Taxonomy" id="247156"/>
    <lineage>
        <taxon>Bacteria</taxon>
        <taxon>Bacillati</taxon>
        <taxon>Actinomycetota</taxon>
        <taxon>Actinomycetes</taxon>
        <taxon>Mycobacteriales</taxon>
        <taxon>Nocardiaceae</taxon>
        <taxon>Nocardia</taxon>
    </lineage>
</organism>
<dbReference type="eggNOG" id="ENOG5034AGC">
    <property type="taxonomic scope" value="Bacteria"/>
</dbReference>
<dbReference type="EMBL" id="AP006618">
    <property type="protein sequence ID" value="BAD56234.1"/>
    <property type="molecule type" value="Genomic_DNA"/>
</dbReference>
<keyword evidence="2" id="KW-1185">Reference proteome</keyword>
<dbReference type="Proteomes" id="UP000006820">
    <property type="component" value="Chromosome"/>
</dbReference>
<dbReference type="HOGENOM" id="CLU_825932_0_0_11"/>
<sequence>MTEQPRKLTNTVRFVVVAPDGRRSAEWRVWTGEKKRVTDELYLAPRKRAGEFKYSLHSSNYSQLGYVERARDRLRPGDKHAIDRWQLSDAEVLPNLRVALCLWFPESELREVDCSSLSADVIEVPAAPVGRARAVMILVGTAEASLDGLDLVAVLDRASRGKVAIIHLPVDLDPSLVPALHAREAHRIPLQIPGIEAQEPFTWELVPGRDGTRLVVEFAPGERPPGLPPIPPFRGAVLPWNEIPEYFWTRFPAQYRAFNLACGLLIYGPDDTSRLYVDQRARCDHRHLGQECQDLCDAVDRGHVDAIWKPLPSRELHRIISTRAVLLEAGIDPDNPQLPPML</sequence>
<proteinExistence type="predicted"/>
<dbReference type="AlphaFoldDB" id="Q5Z007"/>
<dbReference type="GeneID" id="61136558"/>
<name>Q5Z007_NOCFA</name>
<reference evidence="1 2" key="1">
    <citation type="journal article" date="2004" name="Proc. Natl. Acad. Sci. U.S.A.">
        <title>The complete genomic sequence of Nocardia farcinica IFM 10152.</title>
        <authorList>
            <person name="Ishikawa J."/>
            <person name="Yamashita A."/>
            <person name="Mikami Y."/>
            <person name="Hoshino Y."/>
            <person name="Kurita H."/>
            <person name="Hotta K."/>
            <person name="Shiba T."/>
            <person name="Hattori M."/>
        </authorList>
    </citation>
    <scope>NUCLEOTIDE SEQUENCE [LARGE SCALE GENOMIC DNA]</scope>
    <source>
        <strain evidence="1 2">IFM 10152</strain>
    </source>
</reference>